<dbReference type="AlphaFoldDB" id="A0A1H7FDL1"/>
<dbReference type="Proteomes" id="UP000199582">
    <property type="component" value="Unassembled WGS sequence"/>
</dbReference>
<reference evidence="2 3" key="1">
    <citation type="submission" date="2016-10" db="EMBL/GenBank/DDBJ databases">
        <authorList>
            <person name="de Groot N.N."/>
        </authorList>
    </citation>
    <scope>NUCLEOTIDE SEQUENCE [LARGE SCALE GENOMIC DNA]</scope>
    <source>
        <strain evidence="2 3">DSM 100674</strain>
    </source>
</reference>
<feature type="compositionally biased region" description="Acidic residues" evidence="1">
    <location>
        <begin position="238"/>
        <end position="250"/>
    </location>
</feature>
<evidence type="ECO:0000313" key="2">
    <source>
        <dbReference type="EMBL" id="SEK22160.1"/>
    </source>
</evidence>
<feature type="compositionally biased region" description="Acidic residues" evidence="1">
    <location>
        <begin position="192"/>
        <end position="211"/>
    </location>
</feature>
<sequence>MSDPVTKMEIEDVLSSIRRLVSNGHQDRNAAMPKAMHEDRLVLTPSLRVDEGPEPVGLDGPVHRDMPETPVAGDEMTAAHATPESDTAPEPDVAHENEKPAVMTAERFRTTRLRPGAPVSGVEAETENDASDGERQSQDSTNGEPPLGLEAQVAEFEAAVAGRDDQWEPDGTSDDALAGRPVPPLDWHDVSEDSDQDAGDDDLSAEPDWDAQDSGSVDPAEDWEDVSSHEAHGRFDETLTDDSGEDEDEPQGLSLDETMLDEDSLRDLVSEIVRQELQGALGERITRNVRKLVRREIHRALTSQDFD</sequence>
<dbReference type="STRING" id="1287727.SAMN05443999_10114"/>
<dbReference type="OrthoDB" id="7875768at2"/>
<feature type="compositionally biased region" description="Low complexity" evidence="1">
    <location>
        <begin position="150"/>
        <end position="161"/>
    </location>
</feature>
<dbReference type="RefSeq" id="WP_093030180.1">
    <property type="nucleotide sequence ID" value="NZ_FOAG01000001.1"/>
</dbReference>
<organism evidence="2 3">
    <name type="scientific">Roseovarius azorensis</name>
    <dbReference type="NCBI Taxonomy" id="1287727"/>
    <lineage>
        <taxon>Bacteria</taxon>
        <taxon>Pseudomonadati</taxon>
        <taxon>Pseudomonadota</taxon>
        <taxon>Alphaproteobacteria</taxon>
        <taxon>Rhodobacterales</taxon>
        <taxon>Roseobacteraceae</taxon>
        <taxon>Roseovarius</taxon>
    </lineage>
</organism>
<feature type="region of interest" description="Disordered" evidence="1">
    <location>
        <begin position="46"/>
        <end position="257"/>
    </location>
</feature>
<feature type="compositionally biased region" description="Basic and acidic residues" evidence="1">
    <location>
        <begin position="226"/>
        <end position="237"/>
    </location>
</feature>
<protein>
    <submittedName>
        <fullName evidence="2">Uncharacterized protein</fullName>
    </submittedName>
</protein>
<evidence type="ECO:0000256" key="1">
    <source>
        <dbReference type="SAM" id="MobiDB-lite"/>
    </source>
</evidence>
<dbReference type="EMBL" id="FOAG01000001">
    <property type="protein sequence ID" value="SEK22160.1"/>
    <property type="molecule type" value="Genomic_DNA"/>
</dbReference>
<proteinExistence type="predicted"/>
<gene>
    <name evidence="2" type="ORF">SAMN05443999_10114</name>
</gene>
<accession>A0A1H7FDL1</accession>
<name>A0A1H7FDL1_9RHOB</name>
<evidence type="ECO:0000313" key="3">
    <source>
        <dbReference type="Proteomes" id="UP000199582"/>
    </source>
</evidence>
<keyword evidence="3" id="KW-1185">Reference proteome</keyword>